<evidence type="ECO:0000313" key="2">
    <source>
        <dbReference type="EMBL" id="CAJ1055579.1"/>
    </source>
</evidence>
<keyword evidence="3" id="KW-1185">Reference proteome</keyword>
<feature type="region of interest" description="Disordered" evidence="1">
    <location>
        <begin position="22"/>
        <end position="108"/>
    </location>
</feature>
<evidence type="ECO:0000256" key="1">
    <source>
        <dbReference type="SAM" id="MobiDB-lite"/>
    </source>
</evidence>
<protein>
    <submittedName>
        <fullName evidence="2">Uncharacterized protein</fullName>
    </submittedName>
</protein>
<dbReference type="EMBL" id="OY660867">
    <property type="protein sequence ID" value="CAJ1055579.1"/>
    <property type="molecule type" value="Genomic_DNA"/>
</dbReference>
<accession>A0AAV1F3L4</accession>
<name>A0AAV1F3L4_XYRNO</name>
<feature type="compositionally biased region" description="Low complexity" evidence="1">
    <location>
        <begin position="36"/>
        <end position="50"/>
    </location>
</feature>
<dbReference type="Gene3D" id="3.40.50.12700">
    <property type="match status" value="1"/>
</dbReference>
<reference evidence="2" key="1">
    <citation type="submission" date="2023-08" db="EMBL/GenBank/DDBJ databases">
        <authorList>
            <person name="Alioto T."/>
            <person name="Alioto T."/>
            <person name="Gomez Garrido J."/>
        </authorList>
    </citation>
    <scope>NUCLEOTIDE SEQUENCE</scope>
</reference>
<proteinExistence type="predicted"/>
<gene>
    <name evidence="2" type="ORF">XNOV1_A025771</name>
</gene>
<dbReference type="Proteomes" id="UP001178508">
    <property type="component" value="Chromosome 4"/>
</dbReference>
<evidence type="ECO:0000313" key="3">
    <source>
        <dbReference type="Proteomes" id="UP001178508"/>
    </source>
</evidence>
<dbReference type="AlphaFoldDB" id="A0AAV1F3L4"/>
<organism evidence="2 3">
    <name type="scientific">Xyrichtys novacula</name>
    <name type="common">Pearly razorfish</name>
    <name type="synonym">Hemipteronotus novacula</name>
    <dbReference type="NCBI Taxonomy" id="13765"/>
    <lineage>
        <taxon>Eukaryota</taxon>
        <taxon>Metazoa</taxon>
        <taxon>Chordata</taxon>
        <taxon>Craniata</taxon>
        <taxon>Vertebrata</taxon>
        <taxon>Euteleostomi</taxon>
        <taxon>Actinopterygii</taxon>
        <taxon>Neopterygii</taxon>
        <taxon>Teleostei</taxon>
        <taxon>Neoteleostei</taxon>
        <taxon>Acanthomorphata</taxon>
        <taxon>Eupercaria</taxon>
        <taxon>Labriformes</taxon>
        <taxon>Labridae</taxon>
        <taxon>Xyrichtys</taxon>
    </lineage>
</organism>
<sequence>MTFLPWMPGPPPSIQLDVALTSARAGSRPRQTSLTPLQRPGQIRPQQQPGCLASDCPRDGQPTAPHIQQASSGHHRGGAATATASPDHQATDDMYQGPVHPLHAGGRDLHGPTRKGAWWPDLLLPWCHPVLQAGTSVKKQQSKLLKQVFTSLVDHLLHTGKRVVISGLLLSPLHGDVISSHICQLHLWLKGY</sequence>